<evidence type="ECO:0000256" key="1">
    <source>
        <dbReference type="SAM" id="MobiDB-lite"/>
    </source>
</evidence>
<dbReference type="KEGG" id="mea:Mex_2p1287"/>
<name>C5B6E6_METEA</name>
<keyword evidence="2" id="KW-0614">Plasmid</keyword>
<dbReference type="RefSeq" id="WP_012754336.1">
    <property type="nucleotide sequence ID" value="NC_012811.1"/>
</dbReference>
<evidence type="ECO:0000313" key="2">
    <source>
        <dbReference type="EMBL" id="ACS44028.1"/>
    </source>
</evidence>
<sequence length="387" mass="41078">MAGTIGLPGRSGRPENACMRHPRSSLLAAAVLLVCCHHADAQSLSGLSLSDPLARTSTIGMPPSASSERGPHSIRKWSFPDGNEVSVTARRADGRIVYMESSWSGRVPGSPTDYPGVNFGETTLNELRRLMGSNGFTYASRAIFKTDEGVGTSNSYEIAGRPGAVLTFISLVRGKDVDAVGAGRRKLGDVARIGSVILADAGYLDGAWGREKNADPAARPIVWSDGTRTAAPPPVSAPVAAADGPAAPLLRALECRGGFKPEVVLGTLQRSGVIGRKPAQRMDGIPSYVPTVPVEFHGLTALTVEGWNYEGIQFTRAPGTAPPVHVAMTVVGDEKEVTETLKRNGIVLKPHEEGRPFLYVTDAEYSDRKLAAQFRGRKLSSVICSVH</sequence>
<feature type="region of interest" description="Disordered" evidence="1">
    <location>
        <begin position="58"/>
        <end position="77"/>
    </location>
</feature>
<dbReference type="OrthoDB" id="8016391at2"/>
<dbReference type="AlphaFoldDB" id="C5B6E6"/>
<keyword evidence="3" id="KW-1185">Reference proteome</keyword>
<organism evidence="2 3">
    <name type="scientific">Methylorubrum extorquens (strain ATCC 14718 / DSM 1338 / JCM 2805 / NCIMB 9133 / AM1)</name>
    <name type="common">Methylobacterium extorquens</name>
    <dbReference type="NCBI Taxonomy" id="272630"/>
    <lineage>
        <taxon>Bacteria</taxon>
        <taxon>Pseudomonadati</taxon>
        <taxon>Pseudomonadota</taxon>
        <taxon>Alphaproteobacteria</taxon>
        <taxon>Hyphomicrobiales</taxon>
        <taxon>Methylobacteriaceae</taxon>
        <taxon>Methylorubrum</taxon>
    </lineage>
</organism>
<evidence type="ECO:0000313" key="3">
    <source>
        <dbReference type="Proteomes" id="UP000009081"/>
    </source>
</evidence>
<feature type="compositionally biased region" description="Polar residues" evidence="1">
    <location>
        <begin position="58"/>
        <end position="67"/>
    </location>
</feature>
<dbReference type="HOGENOM" id="CLU_713315_0_0_5"/>
<accession>C5B6E6</accession>
<dbReference type="Proteomes" id="UP000009081">
    <property type="component" value="Plasmid megaplasmid"/>
</dbReference>
<proteinExistence type="predicted"/>
<geneLocation type="plasmid" evidence="2 3">
    <name>megaplasmid</name>
</geneLocation>
<gene>
    <name evidence="2" type="ordered locus">MexAM1_META2p1287</name>
</gene>
<reference evidence="2 3" key="1">
    <citation type="journal article" date="2009" name="PLoS ONE">
        <title>Methylobacterium genome sequences: a reference blueprint to investigate microbial metabolism of C1 compounds from natural and industrial sources.</title>
        <authorList>
            <person name="Vuilleumier S."/>
            <person name="Chistoserdova L."/>
            <person name="Lee M.-C."/>
            <person name="Bringel F."/>
            <person name="Lajus A."/>
            <person name="Zhou Y."/>
            <person name="Gourion B."/>
            <person name="Barbe V."/>
            <person name="Chang J."/>
            <person name="Cruveiller S."/>
            <person name="Dossat C."/>
            <person name="Gillett W."/>
            <person name="Gruffaz C."/>
            <person name="Haugen E."/>
            <person name="Hourcade E."/>
            <person name="Levy R."/>
            <person name="Mangenot S."/>
            <person name="Muller E."/>
            <person name="Nadalig T."/>
            <person name="Pagni M."/>
            <person name="Penny C."/>
            <person name="Peyraud R."/>
            <person name="Robinson D.G."/>
            <person name="Roche D."/>
            <person name="Rouy Z."/>
            <person name="Saenampechek C."/>
            <person name="Salvignol G."/>
            <person name="Vallenet D."/>
            <person name="Wu Z."/>
            <person name="Marx C.J."/>
            <person name="Vorholt J.A."/>
            <person name="Olson M.V."/>
            <person name="Kaul R."/>
            <person name="Weissenbach J."/>
            <person name="Medigue C."/>
            <person name="Lidstrom M.E."/>
        </authorList>
    </citation>
    <scope>NUCLEOTIDE SEQUENCE [LARGE SCALE GENOMIC DNA]</scope>
    <source>
        <strain evidence="3">ATCC 14718 / DSM 1338 / JCM 2805 / NCIMB 9133 / AM1</strain>
    </source>
</reference>
<protein>
    <submittedName>
        <fullName evidence="2">Uncharacterized protein</fullName>
    </submittedName>
</protein>
<dbReference type="EMBL" id="CP001511">
    <property type="protein sequence ID" value="ACS44028.1"/>
    <property type="molecule type" value="Genomic_DNA"/>
</dbReference>